<dbReference type="AlphaFoldDB" id="A0A1W2ERC9"/>
<sequence length="356" mass="40841">MSSWPGRMKSEGFETVWIQLCTGSSVDIRVRYYRRSCDRRNGKRYKGAYAGLILLGIHDRCSPALASMVSSWSALLSSFEEVRQVLCDRGMTLDLKVIRKLTYRYAERARSEQQAGRIPLNDGDLLEGRRVVISTDGGRTRLREKKRSPKTKKDRTRFRGAWREPKLLIIYVVDAQEKQEKSFSPFIDGCFNGPDGVFHLLRGYLSSLHIQDSDKILFVADGAHWIWNRIPGLVKALGLDPKRVYELFDFYHAVEHLGTVAGLRKTWSSKERKRWVSKQRGRLLKGKAVEVVQAVQKLCRGRNSKAIKTERDYFVRNEKRLDFSTVKALSLPIGSGAIESSIRRVVNLRLKGVRSY</sequence>
<keyword evidence="2" id="KW-1185">Reference proteome</keyword>
<evidence type="ECO:0000313" key="1">
    <source>
        <dbReference type="EMBL" id="SMD12263.1"/>
    </source>
</evidence>
<dbReference type="EMBL" id="FWXY01000040">
    <property type="protein sequence ID" value="SMD12263.1"/>
    <property type="molecule type" value="Genomic_DNA"/>
</dbReference>
<dbReference type="OrthoDB" id="237307at2"/>
<protein>
    <recommendedName>
        <fullName evidence="3">Transposase</fullName>
    </recommendedName>
</protein>
<accession>A0A1W2ERC9</accession>
<dbReference type="STRING" id="1121400.SAMN02746065_14016"/>
<proteinExistence type="predicted"/>
<dbReference type="Proteomes" id="UP000192418">
    <property type="component" value="Unassembled WGS sequence"/>
</dbReference>
<gene>
    <name evidence="1" type="ORF">SAMN02746065_14016</name>
</gene>
<name>A0A1W2ERC9_9BACT</name>
<evidence type="ECO:0008006" key="3">
    <source>
        <dbReference type="Google" id="ProtNLM"/>
    </source>
</evidence>
<reference evidence="1 2" key="1">
    <citation type="submission" date="2017-04" db="EMBL/GenBank/DDBJ databases">
        <authorList>
            <person name="Afonso C.L."/>
            <person name="Miller P.J."/>
            <person name="Scott M.A."/>
            <person name="Spackman E."/>
            <person name="Goraichik I."/>
            <person name="Dimitrov K.M."/>
            <person name="Suarez D.L."/>
            <person name="Swayne D.E."/>
        </authorList>
    </citation>
    <scope>NUCLEOTIDE SEQUENCE [LARGE SCALE GENOMIC DNA]</scope>
    <source>
        <strain evidence="1 2">DSM 3385</strain>
    </source>
</reference>
<evidence type="ECO:0000313" key="2">
    <source>
        <dbReference type="Proteomes" id="UP000192418"/>
    </source>
</evidence>
<organism evidence="1 2">
    <name type="scientific">Desulfocicer vacuolatum DSM 3385</name>
    <dbReference type="NCBI Taxonomy" id="1121400"/>
    <lineage>
        <taxon>Bacteria</taxon>
        <taxon>Pseudomonadati</taxon>
        <taxon>Thermodesulfobacteriota</taxon>
        <taxon>Desulfobacteria</taxon>
        <taxon>Desulfobacterales</taxon>
        <taxon>Desulfobacteraceae</taxon>
        <taxon>Desulfocicer</taxon>
    </lineage>
</organism>